<evidence type="ECO:0000313" key="6">
    <source>
        <dbReference type="Proteomes" id="UP001158067"/>
    </source>
</evidence>
<dbReference type="EMBL" id="FXUG01000001">
    <property type="protein sequence ID" value="SMP37930.1"/>
    <property type="molecule type" value="Genomic_DNA"/>
</dbReference>
<dbReference type="InterPro" id="IPR036291">
    <property type="entry name" value="NAD(P)-bd_dom_sf"/>
</dbReference>
<keyword evidence="1" id="KW-0560">Oxidoreductase</keyword>
<evidence type="ECO:0000256" key="1">
    <source>
        <dbReference type="ARBA" id="ARBA00023002"/>
    </source>
</evidence>
<dbReference type="SUPFAM" id="SSF51735">
    <property type="entry name" value="NAD(P)-binding Rossmann-fold domains"/>
    <property type="match status" value="1"/>
</dbReference>
<dbReference type="Gene3D" id="3.40.50.720">
    <property type="entry name" value="NAD(P)-binding Rossmann-like Domain"/>
    <property type="match status" value="1"/>
</dbReference>
<feature type="domain" description="3-hydroxyacyl-CoA dehydrogenase C-terminal" evidence="3">
    <location>
        <begin position="196"/>
        <end position="289"/>
    </location>
</feature>
<keyword evidence="6" id="KW-1185">Reference proteome</keyword>
<dbReference type="Gene3D" id="1.10.1040.50">
    <property type="match status" value="1"/>
</dbReference>
<dbReference type="RefSeq" id="WP_283430320.1">
    <property type="nucleotide sequence ID" value="NZ_FXUG01000001.1"/>
</dbReference>
<evidence type="ECO:0000259" key="4">
    <source>
        <dbReference type="Pfam" id="PF02737"/>
    </source>
</evidence>
<dbReference type="PANTHER" id="PTHR48075">
    <property type="entry name" value="3-HYDROXYACYL-COA DEHYDROGENASE FAMILY PROTEIN"/>
    <property type="match status" value="1"/>
</dbReference>
<dbReference type="PROSITE" id="PS00067">
    <property type="entry name" value="3HCDH"/>
    <property type="match status" value="1"/>
</dbReference>
<dbReference type="Pfam" id="PF00725">
    <property type="entry name" value="3HCDH"/>
    <property type="match status" value="1"/>
</dbReference>
<feature type="domain" description="3-hydroxyacyl-CoA dehydrogenase NAD binding" evidence="4">
    <location>
        <begin position="13"/>
        <end position="193"/>
    </location>
</feature>
<dbReference type="InterPro" id="IPR006180">
    <property type="entry name" value="3-OHacyl-CoA_DH_CS"/>
</dbReference>
<dbReference type="PANTHER" id="PTHR48075:SF5">
    <property type="entry name" value="3-HYDROXYBUTYRYL-COA DEHYDROGENASE"/>
    <property type="match status" value="1"/>
</dbReference>
<dbReference type="InterPro" id="IPR006108">
    <property type="entry name" value="3HC_DH_C"/>
</dbReference>
<dbReference type="InterPro" id="IPR008927">
    <property type="entry name" value="6-PGluconate_DH-like_C_sf"/>
</dbReference>
<reference evidence="5 6" key="1">
    <citation type="submission" date="2017-05" db="EMBL/GenBank/DDBJ databases">
        <authorList>
            <person name="Varghese N."/>
            <person name="Submissions S."/>
        </authorList>
    </citation>
    <scope>NUCLEOTIDE SEQUENCE [LARGE SCALE GENOMIC DNA]</scope>
    <source>
        <strain evidence="5 6">DSM 25457</strain>
    </source>
</reference>
<comment type="caution">
    <text evidence="5">The sequence shown here is derived from an EMBL/GenBank/DDBJ whole genome shotgun (WGS) entry which is preliminary data.</text>
</comment>
<evidence type="ECO:0000313" key="5">
    <source>
        <dbReference type="EMBL" id="SMP37930.1"/>
    </source>
</evidence>
<keyword evidence="5" id="KW-0413">Isomerase</keyword>
<dbReference type="Pfam" id="PF02737">
    <property type="entry name" value="3HCDH_N"/>
    <property type="match status" value="1"/>
</dbReference>
<evidence type="ECO:0000256" key="2">
    <source>
        <dbReference type="SAM" id="MobiDB-lite"/>
    </source>
</evidence>
<name>A0ABY1PMT3_9BACT</name>
<organism evidence="5 6">
    <name type="scientific">Neorhodopirellula lusitana</name>
    <dbReference type="NCBI Taxonomy" id="445327"/>
    <lineage>
        <taxon>Bacteria</taxon>
        <taxon>Pseudomonadati</taxon>
        <taxon>Planctomycetota</taxon>
        <taxon>Planctomycetia</taxon>
        <taxon>Pirellulales</taxon>
        <taxon>Pirellulaceae</taxon>
        <taxon>Neorhodopirellula</taxon>
    </lineage>
</organism>
<dbReference type="InterPro" id="IPR006176">
    <property type="entry name" value="3-OHacyl-CoA_DH_NAD-bd"/>
</dbReference>
<feature type="region of interest" description="Disordered" evidence="2">
    <location>
        <begin position="369"/>
        <end position="392"/>
    </location>
</feature>
<dbReference type="Proteomes" id="UP001158067">
    <property type="component" value="Unassembled WGS sequence"/>
</dbReference>
<sequence length="424" mass="46396">MIEPAKPSSQLQVLLVGAGVVGRAIALDHLLAGIPVWMADRDLSTLSESCDWVLQRSNSTAESASPWGARIDLPIVCIRPTELISMESPDVPQWLVIESIAEKLEIKQAFFADAETWFDRAPILTTNTSTLSINQIASSMTSPERLCGLHFFMPVVDRHAAEIIPNINTAPDVTQACQQHAQRLSKSPLLVADGPGFVVNRMLSPYLNLAMSLLCEGVSADIIEQAARRYGMPMSPLSLVDLIGPRTAFDGGRIVWQAFPQRMDPSPLLPAIVKRKIPGVSGGNGFFTYDSKGNRVGNALTAEVTELTQRYHRNSFPMENRSDTEIAERVAELFAAVMRLEAIAIERDGIADAPTIDAAMRGGLGWRSDEKFPEDIDPNSIDSSGVWPNESWSSNETPITCISEQRVTQLATEHPNIKSVQPLI</sequence>
<gene>
    <name evidence="5" type="ORF">SAMN06265222_10148</name>
</gene>
<proteinExistence type="predicted"/>
<dbReference type="SUPFAM" id="SSF48179">
    <property type="entry name" value="6-phosphogluconate dehydrogenase C-terminal domain-like"/>
    <property type="match status" value="1"/>
</dbReference>
<dbReference type="GO" id="GO:0016853">
    <property type="term" value="F:isomerase activity"/>
    <property type="evidence" value="ECO:0007669"/>
    <property type="project" value="UniProtKB-KW"/>
</dbReference>
<evidence type="ECO:0000259" key="3">
    <source>
        <dbReference type="Pfam" id="PF00725"/>
    </source>
</evidence>
<accession>A0ABY1PMT3</accession>
<protein>
    <submittedName>
        <fullName evidence="5">3-hydroxyacyl-CoA dehydrogenase / enoyl-CoA hydratase / 3-hydroxybutyryl-CoA epimerase/3-hydroxyacyl-CoA dehydrogenase / enoyl-CoA hydratase / 3-hydroxybutyryl-CoA epimerase / enoyl-CoA isomerase</fullName>
    </submittedName>
</protein>